<dbReference type="Proteomes" id="UP000074119">
    <property type="component" value="Chromosome"/>
</dbReference>
<proteinExistence type="predicted"/>
<gene>
    <name evidence="1" type="ORF">AZF00_06590</name>
</gene>
<evidence type="ECO:0000313" key="2">
    <source>
        <dbReference type="Proteomes" id="UP000074119"/>
    </source>
</evidence>
<protein>
    <submittedName>
        <fullName evidence="1">Uncharacterized protein</fullName>
    </submittedName>
</protein>
<accession>A0A127M443</accession>
<name>A0A127M443_9GAMM</name>
<reference evidence="1 2" key="1">
    <citation type="submission" date="2015-12" db="EMBL/GenBank/DDBJ databases">
        <authorList>
            <person name="Shamseldin A."/>
            <person name="Moawad H."/>
            <person name="Abd El-Rahim W.M."/>
            <person name="Sadowsky M.J."/>
        </authorList>
    </citation>
    <scope>NUCLEOTIDE SEQUENCE [LARGE SCALE GENOMIC DNA]</scope>
    <source>
        <strain evidence="1 2">SM2</strain>
    </source>
</reference>
<dbReference type="RefSeq" id="WP_008247164.1">
    <property type="nucleotide sequence ID" value="NZ_CP014544.1"/>
</dbReference>
<dbReference type="AlphaFoldDB" id="A0A127M443"/>
<dbReference type="KEGG" id="zal:AZF00_06590"/>
<sequence length="125" mass="13767">MLNSPMWKPKSAIFSTTISIVLLSSGLTILPAQAGPEFSNAHKKIERAIETAASKSPVDAMWLRHDALLIAVDKDKTNAKNYAKDICEFLAENGFAAQHTSVVIADQAMLRKRNQVIKLSELRCD</sequence>
<organism evidence="1 2">
    <name type="scientific">Zhongshania aliphaticivorans</name>
    <dbReference type="NCBI Taxonomy" id="1470434"/>
    <lineage>
        <taxon>Bacteria</taxon>
        <taxon>Pseudomonadati</taxon>
        <taxon>Pseudomonadota</taxon>
        <taxon>Gammaproteobacteria</taxon>
        <taxon>Cellvibrionales</taxon>
        <taxon>Spongiibacteraceae</taxon>
        <taxon>Zhongshania</taxon>
    </lineage>
</organism>
<dbReference type="EMBL" id="CP014544">
    <property type="protein sequence ID" value="AMO67992.1"/>
    <property type="molecule type" value="Genomic_DNA"/>
</dbReference>
<evidence type="ECO:0000313" key="1">
    <source>
        <dbReference type="EMBL" id="AMO67992.1"/>
    </source>
</evidence>